<gene>
    <name evidence="2" type="ORF">CfE428DRAFT_5069</name>
</gene>
<dbReference type="InterPro" id="IPR013425">
    <property type="entry name" value="Autotrns_rpt"/>
</dbReference>
<sequence>MALAMLSTDDSTQAASGTWTGLTDGLWSAANGTNWSVAPAPGATTGSTNGDTATFNSAGNSNTTITIDAGRNIKSLLFDTAAANYIIGSGGANGGNPLILTSGGNITLASTVTGTNVVETFNAALTLAGSYSFTDSFADTGSALVFNGNITNTATSTLTLSGAGTGTGNLISGIVSDGVGVQSVTVSATNGTWTLSGANTYSGTTSITGANSFTVLAGSNNSAGGTTLNSATATLQLDSNSNGGLASGVLTLTTGKLEALGADRIIANAVTLQAVTVQGSHNLTFTGKMSGLSGGNRVLTNNIGAGSTLTLSDVDINADTGTNRSLTIAGTGDTIVQGTIANGGAGRTNSLVITNTGTTTLEGVNTYTGTTSIGGANAANAGTLRLSGAGVLGTGALTIFGGTLDINGLTRSLNGALTMGGGAAGSTAAINIGAGGVLTMGGNFTFSSSNSPNGAVISGGTLNLGVPRTFNIGDSPNAASDLTINSTIGDGNGIFDVTKSGAGTLEYTPDIDLTTLASPTPTVTVSSGILQLDGAVTGGNGIFDVNKTGAGILNYTRNLVLAANETATVTSGTLQFSGVISGSFGLTAANSSGVISLTVADTYTGNTILRGGGQLSLSGPIGSVVFSDVLVTAGSVLNLDSSAAGTTGTVRAKSVSLFENTGVPSTLLVTGNSGASSIDSIANALTAAAGMSVVTLQADPAQNTQLDASSFIRNPGATILFRGTNLGTSSIASSTANSSNIVFTTAPTLSGGGGAAGSTTVSILPGAIGDSSATGVGNGLNTGGLVTYDPAVGIRVLNPTTEYTAAITDGQTQLDNVRLAHTSGAGVLLTTLSSNTTINSLSFNVSGTGTDAGITVDGMAGVTLTIASGVIYTSSSASSATGNAQTISVPTLSLNGHEGIITAFTAMPGTGTISTSGLLNISSSISNDGGNGVTVFGNGTQGTNGGEVQFSGSTANTYTGTTTVNGIVLKLSKTSGTNAIPGDLVLNAGAIYDGNNEIADTSNVTINGGTFYQNGSNNSGSSTSEAIGSLTLNGGTISPGQGSSNTLTIFGTMTLNGSGFTTSTGGKLNVGGLATFTGGTLTLGISNSPSTFANVATFSSGIAIVNPASGAYTPITINAGSANLGGKLVLSGDLTFTGNTTNANTATINGAAGTSPGVFALDGTRSFNVGDGAAAVDLAITAPLTDNGANAGGLTKTGNGMLKLTAPNTYTGPTTVRGGTLEVSGSLNGSTTAPVNVNNGTLVLSAGNAISSPTSDLTLGDGLNLTPGTLKLNDSLSSVSETFGNLNLEFASTIDFGALNGNSLIFAGVGDHTPGATLSITDWSGNAAQAGGVSNDRLLFIGSTPNAFTSSYNQSDVSFNGVGGYMALQVDPNHFEIVAVPEPTPVALELSLGILGLIGFRRRRHTA</sequence>
<protein>
    <submittedName>
        <fullName evidence="2">Autotransporter-associated beta strand repeat protein</fullName>
    </submittedName>
</protein>
<dbReference type="SUPFAM" id="SSF51126">
    <property type="entry name" value="Pectin lyase-like"/>
    <property type="match status" value="1"/>
</dbReference>
<dbReference type="NCBIfam" id="TIGR02601">
    <property type="entry name" value="autotrns_rpt"/>
    <property type="match status" value="2"/>
</dbReference>
<dbReference type="Pfam" id="PF12951">
    <property type="entry name" value="PATR"/>
    <property type="match status" value="3"/>
</dbReference>
<proteinExistence type="predicted"/>
<evidence type="ECO:0000313" key="2">
    <source>
        <dbReference type="EMBL" id="EDY17383.1"/>
    </source>
</evidence>
<dbReference type="EMBL" id="ABVL01000020">
    <property type="protein sequence ID" value="EDY17383.1"/>
    <property type="molecule type" value="Genomic_DNA"/>
</dbReference>
<keyword evidence="1" id="KW-0732">Signal</keyword>
<evidence type="ECO:0000256" key="1">
    <source>
        <dbReference type="ARBA" id="ARBA00022729"/>
    </source>
</evidence>
<evidence type="ECO:0000313" key="3">
    <source>
        <dbReference type="Proteomes" id="UP000005824"/>
    </source>
</evidence>
<dbReference type="InParanoid" id="B4D829"/>
<comment type="caution">
    <text evidence="2">The sequence shown here is derived from an EMBL/GenBank/DDBJ whole genome shotgun (WGS) entry which is preliminary data.</text>
</comment>
<organism evidence="2 3">
    <name type="scientific">Chthoniobacter flavus Ellin428</name>
    <dbReference type="NCBI Taxonomy" id="497964"/>
    <lineage>
        <taxon>Bacteria</taxon>
        <taxon>Pseudomonadati</taxon>
        <taxon>Verrucomicrobiota</taxon>
        <taxon>Spartobacteria</taxon>
        <taxon>Chthoniobacterales</taxon>
        <taxon>Chthoniobacteraceae</taxon>
        <taxon>Chthoniobacter</taxon>
    </lineage>
</organism>
<dbReference type="Proteomes" id="UP000005824">
    <property type="component" value="Unassembled WGS sequence"/>
</dbReference>
<keyword evidence="3" id="KW-1185">Reference proteome</keyword>
<accession>B4D829</accession>
<dbReference type="InterPro" id="IPR011050">
    <property type="entry name" value="Pectin_lyase_fold/virulence"/>
</dbReference>
<dbReference type="STRING" id="497964.CfE428DRAFT_5069"/>
<reference evidence="2 3" key="1">
    <citation type="journal article" date="2011" name="J. Bacteriol.">
        <title>Genome sequence of Chthoniobacter flavus Ellin428, an aerobic heterotrophic soil bacterium.</title>
        <authorList>
            <person name="Kant R."/>
            <person name="van Passel M.W."/>
            <person name="Palva A."/>
            <person name="Lucas S."/>
            <person name="Lapidus A."/>
            <person name="Glavina Del Rio T."/>
            <person name="Dalin E."/>
            <person name="Tice H."/>
            <person name="Bruce D."/>
            <person name="Goodwin L."/>
            <person name="Pitluck S."/>
            <person name="Larimer F.W."/>
            <person name="Land M.L."/>
            <person name="Hauser L."/>
            <person name="Sangwan P."/>
            <person name="de Vos W.M."/>
            <person name="Janssen P.H."/>
            <person name="Smidt H."/>
        </authorList>
    </citation>
    <scope>NUCLEOTIDE SEQUENCE [LARGE SCALE GENOMIC DNA]</scope>
    <source>
        <strain evidence="2 3">Ellin428</strain>
    </source>
</reference>
<name>B4D829_9BACT</name>
<dbReference type="eggNOG" id="COG3210">
    <property type="taxonomic scope" value="Bacteria"/>
</dbReference>